<evidence type="ECO:0000313" key="13">
    <source>
        <dbReference type="RefSeq" id="XP_030644581.1"/>
    </source>
</evidence>
<dbReference type="PRINTS" id="PR00759">
    <property type="entry name" value="BASICPTASE"/>
</dbReference>
<dbReference type="PROSITE" id="PS50279">
    <property type="entry name" value="BPTI_KUNITZ_2"/>
    <property type="match status" value="3"/>
</dbReference>
<evidence type="ECO:0000256" key="9">
    <source>
        <dbReference type="ARBA" id="ARBA00023180"/>
    </source>
</evidence>
<keyword evidence="5" id="KW-0677">Repeat</keyword>
<dbReference type="SMART" id="SM00131">
    <property type="entry name" value="KU"/>
    <property type="match status" value="3"/>
</dbReference>
<dbReference type="CTD" id="7980"/>
<dbReference type="InterPro" id="IPR036880">
    <property type="entry name" value="Kunitz_BPTI_sf"/>
</dbReference>
<dbReference type="Pfam" id="PF00014">
    <property type="entry name" value="Kunitz_BPTI"/>
    <property type="match status" value="3"/>
</dbReference>
<dbReference type="InParanoid" id="A0A6J2WMP7"/>
<evidence type="ECO:0000256" key="4">
    <source>
        <dbReference type="ARBA" id="ARBA00022696"/>
    </source>
</evidence>
<dbReference type="InterPro" id="IPR002223">
    <property type="entry name" value="Kunitz_BPTI"/>
</dbReference>
<feature type="signal peptide" evidence="10">
    <location>
        <begin position="1"/>
        <end position="20"/>
    </location>
</feature>
<keyword evidence="8" id="KW-1015">Disulfide bond</keyword>
<keyword evidence="7 10" id="KW-0094">Blood coagulation</keyword>
<dbReference type="PANTHER" id="PTHR10083:SF374">
    <property type="entry name" value="BPTI_KUNITZ INHIBITOR DOMAIN-CONTAINING PROTEIN"/>
    <property type="match status" value="1"/>
</dbReference>
<keyword evidence="4 10" id="KW-0356">Hemostasis</keyword>
<dbReference type="FunFam" id="4.10.410.10:FF:000004">
    <property type="entry name" value="Tissue factor pathway inhibitor"/>
    <property type="match status" value="1"/>
</dbReference>
<dbReference type="RefSeq" id="XP_030644581.1">
    <property type="nucleotide sequence ID" value="XM_030788721.1"/>
</dbReference>
<evidence type="ECO:0000313" key="12">
    <source>
        <dbReference type="Proteomes" id="UP000504632"/>
    </source>
</evidence>
<dbReference type="InterPro" id="IPR020901">
    <property type="entry name" value="Prtase_inh_Kunz-CS"/>
</dbReference>
<evidence type="ECO:0000256" key="3">
    <source>
        <dbReference type="ARBA" id="ARBA00022690"/>
    </source>
</evidence>
<evidence type="ECO:0000256" key="6">
    <source>
        <dbReference type="ARBA" id="ARBA00022900"/>
    </source>
</evidence>
<proteinExistence type="predicted"/>
<keyword evidence="2" id="KW-0964">Secreted</keyword>
<dbReference type="GO" id="GO:0004867">
    <property type="term" value="F:serine-type endopeptidase inhibitor activity"/>
    <property type="evidence" value="ECO:0007669"/>
    <property type="project" value="UniProtKB-UniRule"/>
</dbReference>
<dbReference type="Proteomes" id="UP000504632">
    <property type="component" value="Chromosome 12"/>
</dbReference>
<dbReference type="SUPFAM" id="SSF57362">
    <property type="entry name" value="BPTI-like"/>
    <property type="match status" value="3"/>
</dbReference>
<dbReference type="CDD" id="cd22616">
    <property type="entry name" value="Kunitz_TFPI2_1-like"/>
    <property type="match status" value="1"/>
</dbReference>
<evidence type="ECO:0000256" key="10">
    <source>
        <dbReference type="PIRNR" id="PIRNR001620"/>
    </source>
</evidence>
<feature type="domain" description="BPTI/Kunitz inhibitor" evidence="11">
    <location>
        <begin position="147"/>
        <end position="197"/>
    </location>
</feature>
<dbReference type="GO" id="GO:0005615">
    <property type="term" value="C:extracellular space"/>
    <property type="evidence" value="ECO:0007669"/>
    <property type="project" value="TreeGrafter"/>
</dbReference>
<keyword evidence="6 10" id="KW-0722">Serine protease inhibitor</keyword>
<dbReference type="GO" id="GO:0007596">
    <property type="term" value="P:blood coagulation"/>
    <property type="evidence" value="ECO:0007669"/>
    <property type="project" value="UniProtKB-UniRule"/>
</dbReference>
<evidence type="ECO:0000256" key="2">
    <source>
        <dbReference type="ARBA" id="ARBA00022525"/>
    </source>
</evidence>
<evidence type="ECO:0000256" key="1">
    <source>
        <dbReference type="ARBA" id="ARBA00004613"/>
    </source>
</evidence>
<gene>
    <name evidence="13" type="primary">tfpi2</name>
</gene>
<dbReference type="PANTHER" id="PTHR10083">
    <property type="entry name" value="KUNITZ-TYPE PROTEASE INHIBITOR-RELATED"/>
    <property type="match status" value="1"/>
</dbReference>
<dbReference type="InterPro" id="IPR008296">
    <property type="entry name" value="TFPI-like"/>
</dbReference>
<keyword evidence="3 10" id="KW-0646">Protease inhibitor</keyword>
<feature type="domain" description="BPTI/Kunitz inhibitor" evidence="11">
    <location>
        <begin position="87"/>
        <end position="137"/>
    </location>
</feature>
<evidence type="ECO:0000259" key="11">
    <source>
        <dbReference type="PROSITE" id="PS50279"/>
    </source>
</evidence>
<organism evidence="12 13">
    <name type="scientific">Chanos chanos</name>
    <name type="common">Milkfish</name>
    <name type="synonym">Mugil chanos</name>
    <dbReference type="NCBI Taxonomy" id="29144"/>
    <lineage>
        <taxon>Eukaryota</taxon>
        <taxon>Metazoa</taxon>
        <taxon>Chordata</taxon>
        <taxon>Craniata</taxon>
        <taxon>Vertebrata</taxon>
        <taxon>Euteleostomi</taxon>
        <taxon>Actinopterygii</taxon>
        <taxon>Neopterygii</taxon>
        <taxon>Teleostei</taxon>
        <taxon>Ostariophysi</taxon>
        <taxon>Gonorynchiformes</taxon>
        <taxon>Chanidae</taxon>
        <taxon>Chanos</taxon>
    </lineage>
</organism>
<dbReference type="AlphaFoldDB" id="A0A6J2WMP7"/>
<reference evidence="13" key="1">
    <citation type="submission" date="2025-08" db="UniProtKB">
        <authorList>
            <consortium name="RefSeq"/>
        </authorList>
    </citation>
    <scope>IDENTIFICATION</scope>
</reference>
<keyword evidence="9" id="KW-0325">Glycoprotein</keyword>
<keyword evidence="12" id="KW-1185">Reference proteome</keyword>
<sequence length="229" mass="26301">MECLFLRYFLLSVLLKSAVAILPKEVCLLQLDEGPCRGDVTRYYYNTVTQQCEEFSYGGCMGNANNFKSFEECRKTCWRIPKIPRICRFPAEVGPCRASFKVYFFNMTSMQCEPFIYGGCSGNENRFQSFQSCMEYCSPSKATPVLCLDPLDKGTCSASIPRYYYNKSTKMCEEFIYSGCGGSSNNFVSRQSCIDVCGRGGKIWKRKTKVDTRRVRYPIRRKLVRSTLH</sequence>
<dbReference type="FunFam" id="4.10.410.10:FF:000011">
    <property type="entry name" value="Tissue factor pathway inhibitor"/>
    <property type="match status" value="1"/>
</dbReference>
<dbReference type="PROSITE" id="PS00280">
    <property type="entry name" value="BPTI_KUNITZ_1"/>
    <property type="match status" value="2"/>
</dbReference>
<evidence type="ECO:0000256" key="7">
    <source>
        <dbReference type="ARBA" id="ARBA00023084"/>
    </source>
</evidence>
<dbReference type="InterPro" id="IPR050098">
    <property type="entry name" value="TFPI/VKTCI-like"/>
</dbReference>
<comment type="subcellular location">
    <subcellularLocation>
        <location evidence="1 10">Secreted</location>
    </subcellularLocation>
</comment>
<accession>A0A6J2WMP7</accession>
<feature type="domain" description="BPTI/Kunitz inhibitor" evidence="11">
    <location>
        <begin position="27"/>
        <end position="77"/>
    </location>
</feature>
<name>A0A6J2WMP7_CHACN</name>
<protein>
    <recommendedName>
        <fullName evidence="10">Tissue factor pathway inhibitor</fullName>
    </recommendedName>
</protein>
<feature type="chain" id="PRO_5027204463" description="Tissue factor pathway inhibitor" evidence="10">
    <location>
        <begin position="21"/>
        <end position="229"/>
    </location>
</feature>
<evidence type="ECO:0000256" key="8">
    <source>
        <dbReference type="ARBA" id="ARBA00023157"/>
    </source>
</evidence>
<evidence type="ECO:0000256" key="5">
    <source>
        <dbReference type="ARBA" id="ARBA00022737"/>
    </source>
</evidence>
<dbReference type="FunCoup" id="A0A6J2WMP7">
    <property type="interactions" value="346"/>
</dbReference>
<dbReference type="OrthoDB" id="5950222at2759"/>
<dbReference type="PIRSF" id="PIRSF001620">
    <property type="entry name" value="TFPI"/>
    <property type="match status" value="1"/>
</dbReference>
<dbReference type="Gene3D" id="4.10.410.10">
    <property type="entry name" value="Pancreatic trypsin inhibitor Kunitz domain"/>
    <property type="match status" value="3"/>
</dbReference>
<dbReference type="GeneID" id="115825001"/>
<keyword evidence="10" id="KW-0732">Signal</keyword>